<comment type="function">
    <text evidence="12">Plays a role in the flagellum-specific transport system.</text>
</comment>
<feature type="transmembrane region" description="Helical" evidence="12">
    <location>
        <begin position="12"/>
        <end position="35"/>
    </location>
</feature>
<evidence type="ECO:0000256" key="4">
    <source>
        <dbReference type="ARBA" id="ARBA00022475"/>
    </source>
</evidence>
<dbReference type="NCBIfam" id="NF009438">
    <property type="entry name" value="PRK12797.1"/>
    <property type="match status" value="1"/>
</dbReference>
<organism evidence="13 14">
    <name type="scientific">Anaerocolumna xylanovorans DSM 12503</name>
    <dbReference type="NCBI Taxonomy" id="1121345"/>
    <lineage>
        <taxon>Bacteria</taxon>
        <taxon>Bacillati</taxon>
        <taxon>Bacillota</taxon>
        <taxon>Clostridia</taxon>
        <taxon>Lachnospirales</taxon>
        <taxon>Lachnospiraceae</taxon>
        <taxon>Anaerocolumna</taxon>
    </lineage>
</organism>
<dbReference type="Pfam" id="PF00813">
    <property type="entry name" value="FliP"/>
    <property type="match status" value="1"/>
</dbReference>
<dbReference type="PANTHER" id="PTHR30587">
    <property type="entry name" value="FLAGELLAR BIOSYNTHETIC PROTEIN FLIP"/>
    <property type="match status" value="1"/>
</dbReference>
<evidence type="ECO:0000313" key="13">
    <source>
        <dbReference type="EMBL" id="SHO49848.1"/>
    </source>
</evidence>
<keyword evidence="9 12" id="KW-0472">Membrane</keyword>
<keyword evidence="10" id="KW-0975">Bacterial flagellum</keyword>
<evidence type="ECO:0000256" key="9">
    <source>
        <dbReference type="ARBA" id="ARBA00023136"/>
    </source>
</evidence>
<evidence type="ECO:0000313" key="14">
    <source>
        <dbReference type="Proteomes" id="UP000184612"/>
    </source>
</evidence>
<dbReference type="RefSeq" id="WP_073589169.1">
    <property type="nucleotide sequence ID" value="NZ_FRFD01000007.1"/>
</dbReference>
<dbReference type="GO" id="GO:0005886">
    <property type="term" value="C:plasma membrane"/>
    <property type="evidence" value="ECO:0007669"/>
    <property type="project" value="UniProtKB-SubCell"/>
</dbReference>
<evidence type="ECO:0000256" key="5">
    <source>
        <dbReference type="ARBA" id="ARBA00022692"/>
    </source>
</evidence>
<keyword evidence="14" id="KW-1185">Reference proteome</keyword>
<reference evidence="13 14" key="1">
    <citation type="submission" date="2016-12" db="EMBL/GenBank/DDBJ databases">
        <authorList>
            <person name="Song W.-J."/>
            <person name="Kurnit D.M."/>
        </authorList>
    </citation>
    <scope>NUCLEOTIDE SEQUENCE [LARGE SCALE GENOMIC DNA]</scope>
    <source>
        <strain evidence="13 14">DSM 12503</strain>
    </source>
</reference>
<comment type="similarity">
    <text evidence="1 12">Belongs to the FliP/MopC/SpaP family.</text>
</comment>
<evidence type="ECO:0000256" key="10">
    <source>
        <dbReference type="ARBA" id="ARBA00023143"/>
    </source>
</evidence>
<dbReference type="PANTHER" id="PTHR30587:SF0">
    <property type="entry name" value="FLAGELLAR BIOSYNTHETIC PROTEIN FLIP"/>
    <property type="match status" value="1"/>
</dbReference>
<comment type="subcellular location">
    <subcellularLocation>
        <location evidence="12">Cell membrane</location>
        <topology evidence="12">Multi-pass membrane protein</topology>
    </subcellularLocation>
    <subcellularLocation>
        <location evidence="12">Bacterial flagellum basal body</location>
    </subcellularLocation>
</comment>
<dbReference type="GO" id="GO:0009306">
    <property type="term" value="P:protein secretion"/>
    <property type="evidence" value="ECO:0007669"/>
    <property type="project" value="UniProtKB-UniRule"/>
</dbReference>
<dbReference type="NCBIfam" id="TIGR01103">
    <property type="entry name" value="fliP"/>
    <property type="match status" value="1"/>
</dbReference>
<evidence type="ECO:0000256" key="8">
    <source>
        <dbReference type="ARBA" id="ARBA00022989"/>
    </source>
</evidence>
<dbReference type="InterPro" id="IPR005838">
    <property type="entry name" value="T3SS_IM_P"/>
</dbReference>
<dbReference type="InterPro" id="IPR005837">
    <property type="entry name" value="FliP"/>
</dbReference>
<dbReference type="STRING" id="1121345.SAMN02745217_02473"/>
<evidence type="ECO:0000256" key="12">
    <source>
        <dbReference type="RuleBase" id="RU362069"/>
    </source>
</evidence>
<sequence>MESKNKKTLKKLVCIICILFITGILTNKTTVFVYASQTSETAVTGADNDNQSQQDNSAETGNNLSGQIGPFKFNMDTDPNGGGITSTLQIMLVITLISLAPSILIMVTSFTRIIIVLHFVRSALGTQTTPPNQVLIGLALFLTFFIMSPVFTQVNNDAIKPLSNGEITQQEAFDAGIKPLRQFMLKEVKAQDLKLFMDIAEIGKVDNLNDIPITVIIPSFIISELRTAFIIGFVIYIPFIIIDMVVASTLMSMGMMMLPPTTISMPFKILLFILADGWNLVIGVLVKTFYT</sequence>
<protein>
    <recommendedName>
        <fullName evidence="2 12">Flagellar biosynthetic protein FliP</fullName>
    </recommendedName>
</protein>
<evidence type="ECO:0000256" key="6">
    <source>
        <dbReference type="ARBA" id="ARBA00022795"/>
    </source>
</evidence>
<keyword evidence="7 12" id="KW-0653">Protein transport</keyword>
<keyword evidence="8 12" id="KW-1133">Transmembrane helix</keyword>
<gene>
    <name evidence="12" type="primary">fliP</name>
    <name evidence="13" type="ORF">SAMN02745217_02473</name>
</gene>
<keyword evidence="6 12" id="KW-1005">Bacterial flagellum biogenesis</keyword>
<keyword evidence="13" id="KW-0282">Flagellum</keyword>
<keyword evidence="11 12" id="KW-1006">Bacterial flagellum protein export</keyword>
<dbReference type="EMBL" id="FRFD01000007">
    <property type="protein sequence ID" value="SHO49848.1"/>
    <property type="molecule type" value="Genomic_DNA"/>
</dbReference>
<keyword evidence="3 12" id="KW-0813">Transport</keyword>
<accession>A0A1M7YBE4</accession>
<evidence type="ECO:0000256" key="3">
    <source>
        <dbReference type="ARBA" id="ARBA00022448"/>
    </source>
</evidence>
<feature type="transmembrane region" description="Helical" evidence="12">
    <location>
        <begin position="228"/>
        <end position="248"/>
    </location>
</feature>
<evidence type="ECO:0000256" key="2">
    <source>
        <dbReference type="ARBA" id="ARBA00021714"/>
    </source>
</evidence>
<dbReference type="PRINTS" id="PR00951">
    <property type="entry name" value="FLGBIOSNFLIP"/>
</dbReference>
<feature type="transmembrane region" description="Helical" evidence="12">
    <location>
        <begin position="132"/>
        <end position="151"/>
    </location>
</feature>
<keyword evidence="5 12" id="KW-0812">Transmembrane</keyword>
<keyword evidence="13" id="KW-0966">Cell projection</keyword>
<dbReference type="GO" id="GO:0009425">
    <property type="term" value="C:bacterial-type flagellum basal body"/>
    <property type="evidence" value="ECO:0007669"/>
    <property type="project" value="UniProtKB-SubCell"/>
</dbReference>
<dbReference type="PROSITE" id="PS01061">
    <property type="entry name" value="FLIP_2"/>
    <property type="match status" value="1"/>
</dbReference>
<evidence type="ECO:0000256" key="7">
    <source>
        <dbReference type="ARBA" id="ARBA00022927"/>
    </source>
</evidence>
<dbReference type="Proteomes" id="UP000184612">
    <property type="component" value="Unassembled WGS sequence"/>
</dbReference>
<name>A0A1M7YBE4_9FIRM</name>
<dbReference type="AlphaFoldDB" id="A0A1M7YBE4"/>
<evidence type="ECO:0000256" key="1">
    <source>
        <dbReference type="ARBA" id="ARBA00006257"/>
    </source>
</evidence>
<feature type="transmembrane region" description="Helical" evidence="12">
    <location>
        <begin position="90"/>
        <end position="120"/>
    </location>
</feature>
<dbReference type="PRINTS" id="PR01302">
    <property type="entry name" value="TYPE3IMPPROT"/>
</dbReference>
<dbReference type="OrthoDB" id="9805111at2"/>
<feature type="transmembrane region" description="Helical" evidence="12">
    <location>
        <begin position="269"/>
        <end position="290"/>
    </location>
</feature>
<dbReference type="GO" id="GO:0044781">
    <property type="term" value="P:bacterial-type flagellum organization"/>
    <property type="evidence" value="ECO:0007669"/>
    <property type="project" value="UniProtKB-UniRule"/>
</dbReference>
<keyword evidence="13" id="KW-0969">Cilium</keyword>
<keyword evidence="4 12" id="KW-1003">Cell membrane</keyword>
<evidence type="ECO:0000256" key="11">
    <source>
        <dbReference type="ARBA" id="ARBA00023225"/>
    </source>
</evidence>
<proteinExistence type="inferred from homology"/>